<dbReference type="EMBL" id="JBCGCU010000007">
    <property type="protein sequence ID" value="MEM0515461.1"/>
    <property type="molecule type" value="Genomic_DNA"/>
</dbReference>
<keyword evidence="1" id="KW-1133">Transmembrane helix</keyword>
<comment type="caution">
    <text evidence="2">The sequence shown here is derived from an EMBL/GenBank/DDBJ whole genome shotgun (WGS) entry which is preliminary data.</text>
</comment>
<keyword evidence="3" id="KW-1185">Reference proteome</keyword>
<organism evidence="2 3">
    <name type="scientific">Pseudoalteromonas qingdaonensis</name>
    <dbReference type="NCBI Taxonomy" id="3131913"/>
    <lineage>
        <taxon>Bacteria</taxon>
        <taxon>Pseudomonadati</taxon>
        <taxon>Pseudomonadota</taxon>
        <taxon>Gammaproteobacteria</taxon>
        <taxon>Alteromonadales</taxon>
        <taxon>Pseudoalteromonadaceae</taxon>
        <taxon>Pseudoalteromonas</taxon>
    </lineage>
</organism>
<protein>
    <submittedName>
        <fullName evidence="2">Uncharacterized protein</fullName>
    </submittedName>
</protein>
<evidence type="ECO:0000313" key="3">
    <source>
        <dbReference type="Proteomes" id="UP001447008"/>
    </source>
</evidence>
<keyword evidence="1" id="KW-0472">Membrane</keyword>
<proteinExistence type="predicted"/>
<evidence type="ECO:0000313" key="2">
    <source>
        <dbReference type="EMBL" id="MEM0515461.1"/>
    </source>
</evidence>
<gene>
    <name evidence="2" type="ORF">WCN91_08550</name>
</gene>
<feature type="transmembrane region" description="Helical" evidence="1">
    <location>
        <begin position="6"/>
        <end position="31"/>
    </location>
</feature>
<dbReference type="Proteomes" id="UP001447008">
    <property type="component" value="Unassembled WGS sequence"/>
</dbReference>
<sequence>MRTAKFSHALFVSIVWISLVPMLLVVLFLVISSIKTPWLKRSKL</sequence>
<keyword evidence="1" id="KW-0812">Transmembrane</keyword>
<evidence type="ECO:0000256" key="1">
    <source>
        <dbReference type="SAM" id="Phobius"/>
    </source>
</evidence>
<reference evidence="2 3" key="1">
    <citation type="submission" date="2024-03" db="EMBL/GenBank/DDBJ databases">
        <title>Pseudoalteromonas qingdaonensis sp. nov., isolated from the intestines of marine benthic organisms.</title>
        <authorList>
            <person name="Lin X."/>
            <person name="Fang S."/>
            <person name="Hu X."/>
        </authorList>
    </citation>
    <scope>NUCLEOTIDE SEQUENCE [LARGE SCALE GENOMIC DNA]</scope>
    <source>
        <strain evidence="2 3">YIC-827</strain>
    </source>
</reference>
<name>A0ABU9MW07_9GAMM</name>
<dbReference type="RefSeq" id="WP_342678108.1">
    <property type="nucleotide sequence ID" value="NZ_JBCGCU010000007.1"/>
</dbReference>
<accession>A0ABU9MW07</accession>